<dbReference type="RefSeq" id="WP_377123465.1">
    <property type="nucleotide sequence ID" value="NZ_JBHRSD010000014.1"/>
</dbReference>
<proteinExistence type="predicted"/>
<dbReference type="Proteomes" id="UP001595453">
    <property type="component" value="Unassembled WGS sequence"/>
</dbReference>
<gene>
    <name evidence="1" type="ORF">ACFOEE_09235</name>
</gene>
<dbReference type="EMBL" id="JBHRSD010000014">
    <property type="protein sequence ID" value="MFC3032703.1"/>
    <property type="molecule type" value="Genomic_DNA"/>
</dbReference>
<comment type="caution">
    <text evidence="1">The sequence shown here is derived from an EMBL/GenBank/DDBJ whole genome shotgun (WGS) entry which is preliminary data.</text>
</comment>
<evidence type="ECO:0008006" key="3">
    <source>
        <dbReference type="Google" id="ProtNLM"/>
    </source>
</evidence>
<sequence>MIQLSAAQQRAYMSDYLTNGWREERMSFSSVSLEPGYIEAKVNVEHFQMPGDGRFHFSAQSAIIWLSQLGIIYGCWDNQLAAKAGEVYLRDLDLKFKRTINTTQEVRFEGIFPKYCKKQLADGLVYYKNAHFRVESGAFTGTASFLVPIGAAQ</sequence>
<evidence type="ECO:0000313" key="2">
    <source>
        <dbReference type="Proteomes" id="UP001595453"/>
    </source>
</evidence>
<name>A0ABV7CJH2_9GAMM</name>
<evidence type="ECO:0000313" key="1">
    <source>
        <dbReference type="EMBL" id="MFC3032703.1"/>
    </source>
</evidence>
<keyword evidence="2" id="KW-1185">Reference proteome</keyword>
<reference evidence="2" key="1">
    <citation type="journal article" date="2019" name="Int. J. Syst. Evol. Microbiol.">
        <title>The Global Catalogue of Microorganisms (GCM) 10K type strain sequencing project: providing services to taxonomists for standard genome sequencing and annotation.</title>
        <authorList>
            <consortium name="The Broad Institute Genomics Platform"/>
            <consortium name="The Broad Institute Genome Sequencing Center for Infectious Disease"/>
            <person name="Wu L."/>
            <person name="Ma J."/>
        </authorList>
    </citation>
    <scope>NUCLEOTIDE SEQUENCE [LARGE SCALE GENOMIC DNA]</scope>
    <source>
        <strain evidence="2">KCTC 42730</strain>
    </source>
</reference>
<accession>A0ABV7CJH2</accession>
<protein>
    <recommendedName>
        <fullName evidence="3">Thioesterase putative domain-containing protein</fullName>
    </recommendedName>
</protein>
<organism evidence="1 2">
    <name type="scientific">Pseudoalteromonas fenneropenaei</name>
    <dbReference type="NCBI Taxonomy" id="1737459"/>
    <lineage>
        <taxon>Bacteria</taxon>
        <taxon>Pseudomonadati</taxon>
        <taxon>Pseudomonadota</taxon>
        <taxon>Gammaproteobacteria</taxon>
        <taxon>Alteromonadales</taxon>
        <taxon>Pseudoalteromonadaceae</taxon>
        <taxon>Pseudoalteromonas</taxon>
    </lineage>
</organism>